<protein>
    <submittedName>
        <fullName evidence="1">Uncharacterized protein</fullName>
    </submittedName>
</protein>
<gene>
    <name evidence="1" type="ORF">C0J27_02810</name>
</gene>
<evidence type="ECO:0000313" key="1">
    <source>
        <dbReference type="EMBL" id="AXK60665.1"/>
    </source>
</evidence>
<dbReference type="RefSeq" id="WP_115585680.1">
    <property type="nucleotide sequence ID" value="NZ_CP025544.1"/>
</dbReference>
<organism evidence="1 2">
    <name type="scientific">Candidatus Chromulinivorax destructor</name>
    <dbReference type="NCBI Taxonomy" id="2066483"/>
    <lineage>
        <taxon>Bacteria</taxon>
        <taxon>Candidatus Babelota</taxon>
        <taxon>Candidatus Babeliae</taxon>
        <taxon>Candidatus Babeliales</taxon>
        <taxon>Candidatus Chromulinivoraceae</taxon>
        <taxon>Candidatus Chromulinivorax</taxon>
    </lineage>
</organism>
<keyword evidence="2" id="KW-1185">Reference proteome</keyword>
<proteinExistence type="predicted"/>
<evidence type="ECO:0000313" key="2">
    <source>
        <dbReference type="Proteomes" id="UP000254834"/>
    </source>
</evidence>
<dbReference type="EMBL" id="CP025544">
    <property type="protein sequence ID" value="AXK60665.1"/>
    <property type="molecule type" value="Genomic_DNA"/>
</dbReference>
<name>A0A345ZBJ8_9BACT</name>
<dbReference type="Proteomes" id="UP000254834">
    <property type="component" value="Chromosome"/>
</dbReference>
<dbReference type="AlphaFoldDB" id="A0A345ZBJ8"/>
<dbReference type="KEGG" id="cdes:C0J27_02810"/>
<reference evidence="1 2" key="1">
    <citation type="submission" date="2017-12" db="EMBL/GenBank/DDBJ databases">
        <title>Chromulinavorax destructans is a abundant pathogen of dominant heterotrophic picoflagllates.</title>
        <authorList>
            <person name="Deeg C.M."/>
            <person name="Zimmer M."/>
            <person name="Suttle C.A."/>
        </authorList>
    </citation>
    <scope>NUCLEOTIDE SEQUENCE [LARGE SCALE GENOMIC DNA]</scope>
    <source>
        <strain evidence="1 2">SeV1</strain>
    </source>
</reference>
<sequence>MNIYTKTLFAFCFAISYSALSMHKNDMLNLEIKALKSENNSSVYQYYTNNQPQFSLTYNEDESQVILKYETANKQPVEIQLIHRNNTCDQRNFEQMPFFKALDQLDTSKQMLAFKPLRTPRLYSEIGIYSEYGVNNTTYYDYNNRNRRIYSRSTYDNSNSTKEKYLNPAFFDQPEFQGKENTVVNTGYSNKDYGIMFERSTNEYGSIIEVYYTNDSDVITFYNPSRFPLFQLTINNHDYSAHLTTYNKDYHLFSTCYTVESVIGTPNDIDNYKFQQKRRQVNLANNVHNKKMKTSAN</sequence>
<accession>A0A345ZBJ8</accession>